<reference evidence="1" key="1">
    <citation type="submission" date="2020-05" db="EMBL/GenBank/DDBJ databases">
        <authorList>
            <person name="Chiriac C."/>
            <person name="Salcher M."/>
            <person name="Ghai R."/>
            <person name="Kavagutti S V."/>
        </authorList>
    </citation>
    <scope>NUCLEOTIDE SEQUENCE</scope>
</reference>
<protein>
    <submittedName>
        <fullName evidence="1">Unannotated protein</fullName>
    </submittedName>
</protein>
<accession>A0A6J7LHE4</accession>
<sequence length="105" mass="12497">MHVNHRIVKTLKRRFDQVCADDWLVTTSHKHFWSEFPNETIRCELWFNESVLVATNGVDVREMREQWTKEVADQRNLVIGKPNDQAIGRFTYCCEQVDTKTVDRE</sequence>
<evidence type="ECO:0000313" key="1">
    <source>
        <dbReference type="EMBL" id="CAB4965399.1"/>
    </source>
</evidence>
<dbReference type="EMBL" id="CAFBNJ010000148">
    <property type="protein sequence ID" value="CAB4965399.1"/>
    <property type="molecule type" value="Genomic_DNA"/>
</dbReference>
<organism evidence="1">
    <name type="scientific">freshwater metagenome</name>
    <dbReference type="NCBI Taxonomy" id="449393"/>
    <lineage>
        <taxon>unclassified sequences</taxon>
        <taxon>metagenomes</taxon>
        <taxon>ecological metagenomes</taxon>
    </lineage>
</organism>
<dbReference type="AlphaFoldDB" id="A0A6J7LHE4"/>
<gene>
    <name evidence="1" type="ORF">UFOPK3785_01890</name>
</gene>
<proteinExistence type="predicted"/>
<name>A0A6J7LHE4_9ZZZZ</name>